<evidence type="ECO:0000313" key="2">
    <source>
        <dbReference type="EMBL" id="KAG2232655.1"/>
    </source>
</evidence>
<evidence type="ECO:0000313" key="3">
    <source>
        <dbReference type="Proteomes" id="UP000613177"/>
    </source>
</evidence>
<dbReference type="Proteomes" id="UP000613177">
    <property type="component" value="Unassembled WGS sequence"/>
</dbReference>
<keyword evidence="1" id="KW-1133">Transmembrane helix</keyword>
<reference evidence="2" key="1">
    <citation type="submission" date="2021-01" db="EMBL/GenBank/DDBJ databases">
        <title>Metabolic potential, ecology and presence of endohyphal bacteria is reflected in genomic diversity of Mucoromycotina.</title>
        <authorList>
            <person name="Muszewska A."/>
            <person name="Okrasinska A."/>
            <person name="Steczkiewicz K."/>
            <person name="Drgas O."/>
            <person name="Orlowska M."/>
            <person name="Perlinska-Lenart U."/>
            <person name="Aleksandrzak-Piekarczyk T."/>
            <person name="Szatraj K."/>
            <person name="Zielenkiewicz U."/>
            <person name="Pilsyk S."/>
            <person name="Malc E."/>
            <person name="Mieczkowski P."/>
            <person name="Kruszewska J.S."/>
            <person name="Biernat P."/>
            <person name="Pawlowska J."/>
        </authorList>
    </citation>
    <scope>NUCLEOTIDE SEQUENCE</scope>
    <source>
        <strain evidence="2">WA0000018081</strain>
    </source>
</reference>
<keyword evidence="3" id="KW-1185">Reference proteome</keyword>
<sequence length="143" mass="16875">MNRFINTSLFLKSTYRPISLVRTSKSIFIYFSCTFFLTSYFFFFLVRPFSTEKKDIELSMNKIEELFSAAKDELEYADESQGSVYYHEDLTTAEKAVSEVLNEYERFLKELPSDDMRNEVKSKVGMKMRELKMTFDALPEEGH</sequence>
<accession>A0A8H7VTM0</accession>
<evidence type="ECO:0000256" key="1">
    <source>
        <dbReference type="SAM" id="Phobius"/>
    </source>
</evidence>
<protein>
    <submittedName>
        <fullName evidence="2">Uncharacterized protein</fullName>
    </submittedName>
</protein>
<dbReference type="InterPro" id="IPR053325">
    <property type="entry name" value="H3-Acetyl_Activator"/>
</dbReference>
<dbReference type="PANTHER" id="PTHR35706">
    <property type="entry name" value="F14O23.11 PROTEIN"/>
    <property type="match status" value="1"/>
</dbReference>
<dbReference type="EMBL" id="JAEPRE010000104">
    <property type="protein sequence ID" value="KAG2232655.1"/>
    <property type="molecule type" value="Genomic_DNA"/>
</dbReference>
<keyword evidence="1" id="KW-0472">Membrane</keyword>
<name>A0A8H7VTM0_9FUNG</name>
<comment type="caution">
    <text evidence="2">The sequence shown here is derived from an EMBL/GenBank/DDBJ whole genome shotgun (WGS) entry which is preliminary data.</text>
</comment>
<dbReference type="PANTHER" id="PTHR35706:SF1">
    <property type="entry name" value="EMBRYOGENESIS-LIKE PROTEIN"/>
    <property type="match status" value="1"/>
</dbReference>
<gene>
    <name evidence="2" type="ORF">INT48_004255</name>
</gene>
<dbReference type="AlphaFoldDB" id="A0A8H7VTM0"/>
<keyword evidence="1" id="KW-0812">Transmembrane</keyword>
<feature type="transmembrane region" description="Helical" evidence="1">
    <location>
        <begin position="27"/>
        <end position="46"/>
    </location>
</feature>
<proteinExistence type="predicted"/>
<organism evidence="2 3">
    <name type="scientific">Thamnidium elegans</name>
    <dbReference type="NCBI Taxonomy" id="101142"/>
    <lineage>
        <taxon>Eukaryota</taxon>
        <taxon>Fungi</taxon>
        <taxon>Fungi incertae sedis</taxon>
        <taxon>Mucoromycota</taxon>
        <taxon>Mucoromycotina</taxon>
        <taxon>Mucoromycetes</taxon>
        <taxon>Mucorales</taxon>
        <taxon>Mucorineae</taxon>
        <taxon>Mucoraceae</taxon>
        <taxon>Thamnidium</taxon>
    </lineage>
</organism>